<evidence type="ECO:0008006" key="4">
    <source>
        <dbReference type="Google" id="ProtNLM"/>
    </source>
</evidence>
<organism evidence="2 3">
    <name type="scientific">Stenotrophomonas maltophilia</name>
    <name type="common">Pseudomonas maltophilia</name>
    <name type="synonym">Xanthomonas maltophilia</name>
    <dbReference type="NCBI Taxonomy" id="40324"/>
    <lineage>
        <taxon>Bacteria</taxon>
        <taxon>Pseudomonadati</taxon>
        <taxon>Pseudomonadota</taxon>
        <taxon>Gammaproteobacteria</taxon>
        <taxon>Lysobacterales</taxon>
        <taxon>Lysobacteraceae</taxon>
        <taxon>Stenotrophomonas</taxon>
        <taxon>Stenotrophomonas maltophilia group</taxon>
    </lineage>
</organism>
<feature type="chain" id="PRO_5042527627" description="Secreted protein" evidence="1">
    <location>
        <begin position="20"/>
        <end position="172"/>
    </location>
</feature>
<gene>
    <name evidence="2" type="ORF">U4I38_03405</name>
</gene>
<reference evidence="2" key="1">
    <citation type="submission" date="2023-12" db="EMBL/GenBank/DDBJ databases">
        <title>'Antibacterial potential of Stenotrophomonas maltophilia cystic fibrosis isolates' (manuscript under preparation).</title>
        <authorList>
            <person name="Crisan C.V."/>
            <person name="Pettis M."/>
            <person name="Goldberg J.B."/>
        </authorList>
    </citation>
    <scope>NUCLEOTIDE SEQUENCE</scope>
    <source>
        <strain evidence="2">CCV129</strain>
    </source>
</reference>
<dbReference type="Proteomes" id="UP001288387">
    <property type="component" value="Unassembled WGS sequence"/>
</dbReference>
<dbReference type="AlphaFoldDB" id="A0AAJ2WKA5"/>
<accession>A0AAJ2WKA5</accession>
<evidence type="ECO:0000313" key="2">
    <source>
        <dbReference type="EMBL" id="MDZ5763514.1"/>
    </source>
</evidence>
<evidence type="ECO:0000256" key="1">
    <source>
        <dbReference type="SAM" id="SignalP"/>
    </source>
</evidence>
<keyword evidence="1" id="KW-0732">Signal</keyword>
<sequence length="172" mass="18849">MKVLITLVAALLAAGPALADSPLPPPERFTACSPTRNLCADSDPALNSTRVTPQASGRDAWLIPGWHRWLFPSDDGESVVVGYEGMNLVPADVALSEPVLHFYNRGRLVRTITLGQLYRRTSQLRPTVSHFAWVSTIGFNRSNQLVVELVNGEKVAFASRTGTREPVRPDSR</sequence>
<dbReference type="RefSeq" id="WP_143567585.1">
    <property type="nucleotide sequence ID" value="NZ_JAKJQX010000001.1"/>
</dbReference>
<protein>
    <recommendedName>
        <fullName evidence="4">Secreted protein</fullName>
    </recommendedName>
</protein>
<comment type="caution">
    <text evidence="2">The sequence shown here is derived from an EMBL/GenBank/DDBJ whole genome shotgun (WGS) entry which is preliminary data.</text>
</comment>
<feature type="signal peptide" evidence="1">
    <location>
        <begin position="1"/>
        <end position="19"/>
    </location>
</feature>
<proteinExistence type="predicted"/>
<name>A0AAJ2WKA5_STEMA</name>
<evidence type="ECO:0000313" key="3">
    <source>
        <dbReference type="Proteomes" id="UP001288387"/>
    </source>
</evidence>
<dbReference type="EMBL" id="JAXRVB010000002">
    <property type="protein sequence ID" value="MDZ5763514.1"/>
    <property type="molecule type" value="Genomic_DNA"/>
</dbReference>